<organism evidence="1 2">
    <name type="scientific">Phaseolus angularis</name>
    <name type="common">Azuki bean</name>
    <name type="synonym">Vigna angularis</name>
    <dbReference type="NCBI Taxonomy" id="3914"/>
    <lineage>
        <taxon>Eukaryota</taxon>
        <taxon>Viridiplantae</taxon>
        <taxon>Streptophyta</taxon>
        <taxon>Embryophyta</taxon>
        <taxon>Tracheophyta</taxon>
        <taxon>Spermatophyta</taxon>
        <taxon>Magnoliopsida</taxon>
        <taxon>eudicotyledons</taxon>
        <taxon>Gunneridae</taxon>
        <taxon>Pentapetalae</taxon>
        <taxon>rosids</taxon>
        <taxon>fabids</taxon>
        <taxon>Fabales</taxon>
        <taxon>Fabaceae</taxon>
        <taxon>Papilionoideae</taxon>
        <taxon>50 kb inversion clade</taxon>
        <taxon>NPAAA clade</taxon>
        <taxon>indigoferoid/millettioid clade</taxon>
        <taxon>Phaseoleae</taxon>
        <taxon>Vigna</taxon>
    </lineage>
</organism>
<gene>
    <name evidence="1" type="ORF">HKW66_Vig0022940</name>
</gene>
<protein>
    <submittedName>
        <fullName evidence="1">Uncharacterized protein</fullName>
    </submittedName>
</protein>
<comment type="caution">
    <text evidence="1">The sequence shown here is derived from an EMBL/GenBank/DDBJ whole genome shotgun (WGS) entry which is preliminary data.</text>
</comment>
<proteinExistence type="predicted"/>
<evidence type="ECO:0000313" key="2">
    <source>
        <dbReference type="Proteomes" id="UP000743370"/>
    </source>
</evidence>
<evidence type="ECO:0000313" key="1">
    <source>
        <dbReference type="EMBL" id="KAG2407472.1"/>
    </source>
</evidence>
<dbReference type="EMBL" id="JABFOF010000001">
    <property type="protein sequence ID" value="KAG2407472.1"/>
    <property type="molecule type" value="Genomic_DNA"/>
</dbReference>
<dbReference type="AlphaFoldDB" id="A0A8T0L7C4"/>
<accession>A0A8T0L7C4</accession>
<reference evidence="1 2" key="1">
    <citation type="submission" date="2020-05" db="EMBL/GenBank/DDBJ databases">
        <title>Vigna angularis (adzuki bean) Var. LongXiaoDou No. 4 denovo assembly.</title>
        <authorList>
            <person name="Xiang H."/>
        </authorList>
    </citation>
    <scope>NUCLEOTIDE SEQUENCE [LARGE SCALE GENOMIC DNA]</scope>
    <source>
        <tissue evidence="1">Leaf</tissue>
    </source>
</reference>
<dbReference type="Proteomes" id="UP000743370">
    <property type="component" value="Unassembled WGS sequence"/>
</dbReference>
<sequence length="128" mass="14336">MENSFSQPPEQITRNLGFKVLGLNLEDERSRNLGFLVRSDLEHFVFQVLQVARKCFTIKEMKRGASFRGDAHDDAVILELLRYKFRDFTVALTKLAMASSYGGGRVCVGGGGTSIADTTKEVMERDDL</sequence>
<name>A0A8T0L7C4_PHAAN</name>